<comment type="caution">
    <text evidence="2">The sequence shown here is derived from an EMBL/GenBank/DDBJ whole genome shotgun (WGS) entry which is preliminary data.</text>
</comment>
<evidence type="ECO:0000313" key="5">
    <source>
        <dbReference type="Proteomes" id="UP000247811"/>
    </source>
</evidence>
<keyword evidence="5" id="KW-1185">Reference proteome</keyword>
<dbReference type="Proteomes" id="UP000247811">
    <property type="component" value="Unassembled WGS sequence"/>
</dbReference>
<evidence type="ECO:0000313" key="1">
    <source>
        <dbReference type="EMBL" id="PXW92805.1"/>
    </source>
</evidence>
<dbReference type="EMBL" id="QJJS01000017">
    <property type="protein sequence ID" value="PXW93905.1"/>
    <property type="molecule type" value="Genomic_DNA"/>
</dbReference>
<dbReference type="AlphaFoldDB" id="A0A318GXI6"/>
<protein>
    <submittedName>
        <fullName evidence="2">Uncharacterized protein</fullName>
    </submittedName>
</protein>
<gene>
    <name evidence="3" type="ORF">C7444_1151</name>
    <name evidence="4" type="ORF">C7444_115113</name>
    <name evidence="2" type="ORF">C7444_117111</name>
    <name evidence="1" type="ORF">C7444_12356</name>
</gene>
<evidence type="ECO:0000313" key="4">
    <source>
        <dbReference type="EMBL" id="PXW94218.1"/>
    </source>
</evidence>
<sequence>MPDNQPLPPAPEALGDLAAFAELDDPRSRRCRYPLEELL</sequence>
<evidence type="ECO:0000313" key="2">
    <source>
        <dbReference type="EMBL" id="PXW93905.1"/>
    </source>
</evidence>
<accession>A0A318GXI6</accession>
<feature type="non-terminal residue" evidence="2">
    <location>
        <position position="39"/>
    </location>
</feature>
<dbReference type="EMBL" id="QJJS01000015">
    <property type="protein sequence ID" value="PXW94218.1"/>
    <property type="molecule type" value="Genomic_DNA"/>
</dbReference>
<proteinExistence type="predicted"/>
<dbReference type="EMBL" id="QJJS01000023">
    <property type="protein sequence ID" value="PXW92805.1"/>
    <property type="molecule type" value="Genomic_DNA"/>
</dbReference>
<dbReference type="EMBL" id="QJJS01000015">
    <property type="protein sequence ID" value="PXW94109.1"/>
    <property type="molecule type" value="Genomic_DNA"/>
</dbReference>
<evidence type="ECO:0000313" key="3">
    <source>
        <dbReference type="EMBL" id="PXW94109.1"/>
    </source>
</evidence>
<organism evidence="2 5">
    <name type="scientific">Sphaerotilus hippei</name>
    <dbReference type="NCBI Taxonomy" id="744406"/>
    <lineage>
        <taxon>Bacteria</taxon>
        <taxon>Pseudomonadati</taxon>
        <taxon>Pseudomonadota</taxon>
        <taxon>Betaproteobacteria</taxon>
        <taxon>Burkholderiales</taxon>
        <taxon>Sphaerotilaceae</taxon>
        <taxon>Sphaerotilus</taxon>
    </lineage>
</organism>
<reference evidence="2 5" key="1">
    <citation type="submission" date="2018-05" db="EMBL/GenBank/DDBJ databases">
        <title>Genomic Encyclopedia of Type Strains, Phase IV (KMG-IV): sequencing the most valuable type-strain genomes for metagenomic binning, comparative biology and taxonomic classification.</title>
        <authorList>
            <person name="Goeker M."/>
        </authorList>
    </citation>
    <scope>NUCLEOTIDE SEQUENCE [LARGE SCALE GENOMIC DNA]</scope>
    <source>
        <strain evidence="2 5">DSM 566</strain>
    </source>
</reference>
<name>A0A318GXI6_9BURK</name>